<evidence type="ECO:0000313" key="2">
    <source>
        <dbReference type="EMBL" id="MFB9075524.1"/>
    </source>
</evidence>
<gene>
    <name evidence="2" type="ORF">ACFFX0_31925</name>
</gene>
<accession>A0ABV5G984</accession>
<dbReference type="Proteomes" id="UP001589575">
    <property type="component" value="Unassembled WGS sequence"/>
</dbReference>
<feature type="region of interest" description="Disordered" evidence="1">
    <location>
        <begin position="17"/>
        <end position="57"/>
    </location>
</feature>
<comment type="caution">
    <text evidence="2">The sequence shown here is derived from an EMBL/GenBank/DDBJ whole genome shotgun (WGS) entry which is preliminary data.</text>
</comment>
<keyword evidence="3" id="KW-1185">Reference proteome</keyword>
<proteinExistence type="predicted"/>
<organism evidence="2 3">
    <name type="scientific">Citricoccus parietis</name>
    <dbReference type="NCBI Taxonomy" id="592307"/>
    <lineage>
        <taxon>Bacteria</taxon>
        <taxon>Bacillati</taxon>
        <taxon>Actinomycetota</taxon>
        <taxon>Actinomycetes</taxon>
        <taxon>Micrococcales</taxon>
        <taxon>Micrococcaceae</taxon>
        <taxon>Citricoccus</taxon>
    </lineage>
</organism>
<evidence type="ECO:0000313" key="3">
    <source>
        <dbReference type="Proteomes" id="UP001589575"/>
    </source>
</evidence>
<protein>
    <submittedName>
        <fullName evidence="2">Uncharacterized protein</fullName>
    </submittedName>
</protein>
<sequence length="57" mass="6450">MAIEHTFDSREVRACWQPRSGLSPKGSGSSCERASMTAWWRPASPRRPRTTPPPRLI</sequence>
<reference evidence="2 3" key="1">
    <citation type="submission" date="2024-09" db="EMBL/GenBank/DDBJ databases">
        <authorList>
            <person name="Sun Q."/>
            <person name="Mori K."/>
        </authorList>
    </citation>
    <scope>NUCLEOTIDE SEQUENCE [LARGE SCALE GENOMIC DNA]</scope>
    <source>
        <strain evidence="2 3">CCM 7609</strain>
    </source>
</reference>
<dbReference type="EMBL" id="JBHMFI010000023">
    <property type="protein sequence ID" value="MFB9075524.1"/>
    <property type="molecule type" value="Genomic_DNA"/>
</dbReference>
<evidence type="ECO:0000256" key="1">
    <source>
        <dbReference type="SAM" id="MobiDB-lite"/>
    </source>
</evidence>
<name>A0ABV5G984_9MICC</name>